<dbReference type="Proteomes" id="UP000316775">
    <property type="component" value="Unassembled WGS sequence"/>
</dbReference>
<evidence type="ECO:0000313" key="2">
    <source>
        <dbReference type="Proteomes" id="UP000316775"/>
    </source>
</evidence>
<comment type="caution">
    <text evidence="1">The sequence shown here is derived from an EMBL/GenBank/DDBJ whole genome shotgun (WGS) entry which is preliminary data.</text>
</comment>
<dbReference type="RefSeq" id="WP_073246058.1">
    <property type="nucleotide sequence ID" value="NZ_BJNP01000055.1"/>
</dbReference>
<reference evidence="1 2" key="1">
    <citation type="submission" date="2019-06" db="EMBL/GenBank/DDBJ databases">
        <title>Whole genome shotgun sequence of Flavobacterium flevense NBRC 14960.</title>
        <authorList>
            <person name="Hosoyama A."/>
            <person name="Uohara A."/>
            <person name="Ohji S."/>
            <person name="Ichikawa N."/>
        </authorList>
    </citation>
    <scope>NUCLEOTIDE SEQUENCE [LARGE SCALE GENOMIC DNA]</scope>
    <source>
        <strain evidence="1 2">NBRC 14960</strain>
    </source>
</reference>
<proteinExistence type="predicted"/>
<accession>A0A4Y4AZK2</accession>
<dbReference type="EMBL" id="BJNP01000055">
    <property type="protein sequence ID" value="GEC73671.1"/>
    <property type="molecule type" value="Genomic_DNA"/>
</dbReference>
<gene>
    <name evidence="1" type="ORF">FFL01_32100</name>
</gene>
<evidence type="ECO:0000313" key="1">
    <source>
        <dbReference type="EMBL" id="GEC73671.1"/>
    </source>
</evidence>
<organism evidence="1 2">
    <name type="scientific">Flavobacterium flevense</name>
    <dbReference type="NCBI Taxonomy" id="983"/>
    <lineage>
        <taxon>Bacteria</taxon>
        <taxon>Pseudomonadati</taxon>
        <taxon>Bacteroidota</taxon>
        <taxon>Flavobacteriia</taxon>
        <taxon>Flavobacteriales</taxon>
        <taxon>Flavobacteriaceae</taxon>
        <taxon>Flavobacterium</taxon>
    </lineage>
</organism>
<keyword evidence="2" id="KW-1185">Reference proteome</keyword>
<protein>
    <submittedName>
        <fullName evidence="1">Uncharacterized protein</fullName>
    </submittedName>
</protein>
<sequence length="401" mass="46816">MKIYPPKLKEVGNKIILISDFETDTYSNSLWYEFDIEYKKHLVTEQSDAFVVGLLLLAFKLKEDIYIEGSISARLKYQLNYYLIPALCIAFKEFNKIQVFSEEESELILSNDNCQSATGISCGVDSLATLMEHEKMKGLLAISHLTYLNAGSHSDFGSVFGRELFDEKYRKIVEFGKEINKSVIKIDTNLSELLQMRFITSHTLRNISCILNLQKLFKSYYYASAFRFDQFEINSRISDLYDLLTLQMVSTESVRFYSSLSDKTREERTRLISKYQIAFDYLDVCVDPKSAKGKINCSKCSKCMRTQITLDVFGSLNFFNNVFDMEVYQRHKNKYISGLIVNKKRSKMDKNVWNLLVQNNYKITFLHFAVAWMIILEEKTNNLKKFVKSLLLKKKKYKTFK</sequence>
<dbReference type="STRING" id="983.SAMN05443543_108166"/>
<dbReference type="OrthoDB" id="396512at2"/>
<dbReference type="AlphaFoldDB" id="A0A4Y4AZK2"/>
<name>A0A4Y4AZK2_9FLAO</name>